<dbReference type="GO" id="GO:0062054">
    <property type="term" value="F:fluoride channel activity"/>
    <property type="evidence" value="ECO:0007669"/>
    <property type="project" value="UniProtKB-UniRule"/>
</dbReference>
<comment type="activity regulation">
    <text evidence="8">Na(+) is not transported, but it plays an essential structural role and its presence is essential for fluoride channel function.</text>
</comment>
<evidence type="ECO:0000256" key="5">
    <source>
        <dbReference type="ARBA" id="ARBA00023136"/>
    </source>
</evidence>
<gene>
    <name evidence="8" type="primary">fluC</name>
    <name evidence="8" type="synonym">crcB</name>
    <name evidence="9" type="ORF">A3207_06000</name>
</gene>
<dbReference type="RefSeq" id="WP_400195339.1">
    <property type="nucleotide sequence ID" value="NZ_CAYAYE010000032.1"/>
</dbReference>
<sequence length="126" mass="13479">MKYDILLVFLGGGFGAVIRELLVMLIPSESLLSLPVFIANMTASFFVGILAGLISKSKITGSQSAFLSVGLMGGLSTFSTFIYEIVLQIKTIDAVLIVYVFLTLAIGLMFVMAGLKIGSYKSRSVL</sequence>
<keyword evidence="8" id="KW-0479">Metal-binding</keyword>
<comment type="subcellular location">
    <subcellularLocation>
        <location evidence="1 8">Cell membrane</location>
        <topology evidence="1 8">Multi-pass membrane protein</topology>
    </subcellularLocation>
</comment>
<keyword evidence="4 8" id="KW-1133">Transmembrane helix</keyword>
<keyword evidence="8" id="KW-0915">Sodium</keyword>
<proteinExistence type="inferred from homology"/>
<evidence type="ECO:0000313" key="9">
    <source>
        <dbReference type="EMBL" id="TQS84383.1"/>
    </source>
</evidence>
<keyword evidence="8" id="KW-0813">Transport</keyword>
<dbReference type="HAMAP" id="MF_00454">
    <property type="entry name" value="FluC"/>
    <property type="match status" value="1"/>
</dbReference>
<keyword evidence="2 8" id="KW-1003">Cell membrane</keyword>
<protein>
    <recommendedName>
        <fullName evidence="8">Fluoride-specific ion channel FluC</fullName>
    </recommendedName>
</protein>
<keyword evidence="3 8" id="KW-0812">Transmembrane</keyword>
<comment type="function">
    <text evidence="8">Fluoride-specific ion channel. Important for reducing fluoride concentration in the cell, thus reducing its toxicity.</text>
</comment>
<evidence type="ECO:0000256" key="7">
    <source>
        <dbReference type="ARBA" id="ARBA00035585"/>
    </source>
</evidence>
<keyword evidence="8" id="KW-0406">Ion transport</keyword>
<feature type="transmembrane region" description="Helical" evidence="8">
    <location>
        <begin position="95"/>
        <end position="115"/>
    </location>
</feature>
<comment type="similarity">
    <text evidence="6 8">Belongs to the fluoride channel Fluc/FEX (TC 1.A.43) family.</text>
</comment>
<evidence type="ECO:0000256" key="3">
    <source>
        <dbReference type="ARBA" id="ARBA00022692"/>
    </source>
</evidence>
<feature type="transmembrane region" description="Helical" evidence="8">
    <location>
        <begin position="32"/>
        <end position="53"/>
    </location>
</feature>
<comment type="catalytic activity">
    <reaction evidence="7">
        <text>fluoride(in) = fluoride(out)</text>
        <dbReference type="Rhea" id="RHEA:76159"/>
        <dbReference type="ChEBI" id="CHEBI:17051"/>
    </reaction>
    <physiologicalReaction direction="left-to-right" evidence="7">
        <dbReference type="Rhea" id="RHEA:76160"/>
    </physiologicalReaction>
</comment>
<feature type="binding site" evidence="8">
    <location>
        <position position="73"/>
    </location>
    <ligand>
        <name>Na(+)</name>
        <dbReference type="ChEBI" id="CHEBI:29101"/>
        <note>structural</note>
    </ligand>
</feature>
<dbReference type="AlphaFoldDB" id="A0A8J8TE07"/>
<feature type="transmembrane region" description="Helical" evidence="8">
    <location>
        <begin position="65"/>
        <end position="83"/>
    </location>
</feature>
<evidence type="ECO:0000256" key="2">
    <source>
        <dbReference type="ARBA" id="ARBA00022475"/>
    </source>
</evidence>
<name>A0A8J8TE07_9ARCH</name>
<accession>A0A8J8TE07</accession>
<dbReference type="PANTHER" id="PTHR28259:SF1">
    <property type="entry name" value="FLUORIDE EXPORT PROTEIN 1-RELATED"/>
    <property type="match status" value="1"/>
</dbReference>
<dbReference type="PANTHER" id="PTHR28259">
    <property type="entry name" value="FLUORIDE EXPORT PROTEIN 1-RELATED"/>
    <property type="match status" value="1"/>
</dbReference>
<dbReference type="InterPro" id="IPR003691">
    <property type="entry name" value="FluC"/>
</dbReference>
<reference evidence="9" key="1">
    <citation type="submission" date="2016-03" db="EMBL/GenBank/DDBJ databases">
        <authorList>
            <person name="Borrel G."/>
            <person name="Mccann A."/>
            <person name="O'Toole P.W."/>
        </authorList>
    </citation>
    <scope>NUCLEOTIDE SEQUENCE</scope>
    <source>
        <strain evidence="9">183</strain>
    </source>
</reference>
<keyword evidence="5 8" id="KW-0472">Membrane</keyword>
<dbReference type="EMBL" id="LVVT01000002">
    <property type="protein sequence ID" value="TQS84383.1"/>
    <property type="molecule type" value="Genomic_DNA"/>
</dbReference>
<organism evidence="9 10">
    <name type="scientific">Candidatus Methanomassiliicoccus intestinalis</name>
    <dbReference type="NCBI Taxonomy" id="1406512"/>
    <lineage>
        <taxon>Archaea</taxon>
        <taxon>Methanobacteriati</taxon>
        <taxon>Thermoplasmatota</taxon>
        <taxon>Thermoplasmata</taxon>
        <taxon>Methanomassiliicoccales</taxon>
        <taxon>Methanomassiliicoccaceae</taxon>
        <taxon>Methanomassiliicoccus</taxon>
    </lineage>
</organism>
<evidence type="ECO:0000256" key="1">
    <source>
        <dbReference type="ARBA" id="ARBA00004651"/>
    </source>
</evidence>
<feature type="transmembrane region" description="Helical" evidence="8">
    <location>
        <begin position="7"/>
        <end position="26"/>
    </location>
</feature>
<dbReference type="Proteomes" id="UP000752814">
    <property type="component" value="Unassembled WGS sequence"/>
</dbReference>
<dbReference type="GO" id="GO:0140114">
    <property type="term" value="P:cellular detoxification of fluoride"/>
    <property type="evidence" value="ECO:0007669"/>
    <property type="project" value="UniProtKB-UniRule"/>
</dbReference>
<comment type="caution">
    <text evidence="9">The sequence shown here is derived from an EMBL/GenBank/DDBJ whole genome shotgun (WGS) entry which is preliminary data.</text>
</comment>
<keyword evidence="8" id="KW-0407">Ion channel</keyword>
<dbReference type="Pfam" id="PF02537">
    <property type="entry name" value="CRCB"/>
    <property type="match status" value="1"/>
</dbReference>
<evidence type="ECO:0000256" key="6">
    <source>
        <dbReference type="ARBA" id="ARBA00035120"/>
    </source>
</evidence>
<evidence type="ECO:0000256" key="8">
    <source>
        <dbReference type="HAMAP-Rule" id="MF_00454"/>
    </source>
</evidence>
<evidence type="ECO:0000313" key="10">
    <source>
        <dbReference type="Proteomes" id="UP000752814"/>
    </source>
</evidence>
<dbReference type="GO" id="GO:0005886">
    <property type="term" value="C:plasma membrane"/>
    <property type="evidence" value="ECO:0007669"/>
    <property type="project" value="UniProtKB-SubCell"/>
</dbReference>
<feature type="binding site" evidence="8">
    <location>
        <position position="76"/>
    </location>
    <ligand>
        <name>Na(+)</name>
        <dbReference type="ChEBI" id="CHEBI:29101"/>
        <note>structural</note>
    </ligand>
</feature>
<dbReference type="GO" id="GO:0046872">
    <property type="term" value="F:metal ion binding"/>
    <property type="evidence" value="ECO:0007669"/>
    <property type="project" value="UniProtKB-KW"/>
</dbReference>
<evidence type="ECO:0000256" key="4">
    <source>
        <dbReference type="ARBA" id="ARBA00022989"/>
    </source>
</evidence>